<dbReference type="Proteomes" id="UP000462865">
    <property type="component" value="Unassembled WGS sequence"/>
</dbReference>
<dbReference type="SUPFAM" id="SSF52540">
    <property type="entry name" value="P-loop containing nucleoside triphosphate hydrolases"/>
    <property type="match status" value="1"/>
</dbReference>
<evidence type="ECO:0000313" key="3">
    <source>
        <dbReference type="EMBL" id="MSA95428.1"/>
    </source>
</evidence>
<evidence type="ECO:0000313" key="4">
    <source>
        <dbReference type="Proteomes" id="UP000462865"/>
    </source>
</evidence>
<dbReference type="EMBL" id="WKZA01000049">
    <property type="protein sequence ID" value="MSA95428.1"/>
    <property type="molecule type" value="Genomic_DNA"/>
</dbReference>
<dbReference type="GO" id="GO:0016887">
    <property type="term" value="F:ATP hydrolysis activity"/>
    <property type="evidence" value="ECO:0007669"/>
    <property type="project" value="InterPro"/>
</dbReference>
<gene>
    <name evidence="3" type="ORF">GKG38_10260</name>
</gene>
<dbReference type="InterPro" id="IPR027417">
    <property type="entry name" value="P-loop_NTPase"/>
</dbReference>
<dbReference type="Gene3D" id="3.40.50.300">
    <property type="entry name" value="P-loop containing nucleotide triphosphate hydrolases"/>
    <property type="match status" value="1"/>
</dbReference>
<dbReference type="Gene3D" id="3.30.450.380">
    <property type="match status" value="1"/>
</dbReference>
<comment type="similarity">
    <text evidence="1">Belongs to the GSP E family.</text>
</comment>
<dbReference type="CDD" id="cd01130">
    <property type="entry name" value="VirB11-like_ATPase"/>
    <property type="match status" value="1"/>
</dbReference>
<dbReference type="Pfam" id="PF00437">
    <property type="entry name" value="T2SSE"/>
    <property type="match status" value="1"/>
</dbReference>
<proteinExistence type="inferred from homology"/>
<name>A0A7K0ID15_9ACTN</name>
<protein>
    <submittedName>
        <fullName evidence="3">CpaF family protein</fullName>
    </submittedName>
</protein>
<comment type="caution">
    <text evidence="3">The sequence shown here is derived from an EMBL/GenBank/DDBJ whole genome shotgun (WGS) entry which is preliminary data.</text>
</comment>
<evidence type="ECO:0000259" key="2">
    <source>
        <dbReference type="Pfam" id="PF00437"/>
    </source>
</evidence>
<dbReference type="PANTHER" id="PTHR30486">
    <property type="entry name" value="TWITCHING MOTILITY PROTEIN PILT"/>
    <property type="match status" value="1"/>
</dbReference>
<dbReference type="InterPro" id="IPR001482">
    <property type="entry name" value="T2SS/T4SS_dom"/>
</dbReference>
<evidence type="ECO:0000256" key="1">
    <source>
        <dbReference type="ARBA" id="ARBA00006611"/>
    </source>
</evidence>
<accession>A0A7K0ID15</accession>
<dbReference type="PANTHER" id="PTHR30486:SF15">
    <property type="entry name" value="TYPE II_IV SECRETION SYSTEM ATPASE"/>
    <property type="match status" value="1"/>
</dbReference>
<sequence length="453" mass="51273">MPSRRPTMLSRDLLPLERAVYRAAREQLSSDNQAEQTGIDAEQRDHAAATVIGPIIDDPALYRFMPERHSDQSGRIYDDAYQDVLRAVINDLYYFGPLEDLLYDESLSEIMVNAPDAVWIERDGRLWLTDVCFEDDDHVKFIIDRIAAGMNRRCDEASPLCDCTIVRPGTPFNGSRVNASLKGVAVDHNIITIRKFRKDALTPEALMANGSFDRRMLEIMRAIVEGRMSTIVAGGTGSGKTTLLNAISLYIPHEERIITIEDTPELRLNQPHVIRMETRDANVEGKGLITYRDLVTNALRQRPDRIIVGECRDAAAFDMLQAMTTGHDGSLTTIHADNCREVPTRLRTLVQQANTGMSSREILEYISQAIDFIIYTERSHGVRRVTEIAEVQGMQGDVVTIAPIIRFEHDPNDPEHSGWFVPTGERFMRRHIEKMANEGVYVNDDWFNPQAVF</sequence>
<feature type="domain" description="Bacterial type II secretion system protein E" evidence="2">
    <location>
        <begin position="96"/>
        <end position="373"/>
    </location>
</feature>
<organism evidence="3 4">
    <name type="scientific">Gordonibacter urolithinfaciens</name>
    <dbReference type="NCBI Taxonomy" id="1335613"/>
    <lineage>
        <taxon>Bacteria</taxon>
        <taxon>Bacillati</taxon>
        <taxon>Actinomycetota</taxon>
        <taxon>Coriobacteriia</taxon>
        <taxon>Eggerthellales</taxon>
        <taxon>Eggerthellaceae</taxon>
        <taxon>Gordonibacter</taxon>
    </lineage>
</organism>
<reference evidence="3 4" key="1">
    <citation type="journal article" date="2019" name="Nat. Med.">
        <title>A library of human gut bacterial isolates paired with longitudinal multiomics data enables mechanistic microbiome research.</title>
        <authorList>
            <person name="Poyet M."/>
            <person name="Groussin M."/>
            <person name="Gibbons S.M."/>
            <person name="Avila-Pacheco J."/>
            <person name="Jiang X."/>
            <person name="Kearney S.M."/>
            <person name="Perrotta A.R."/>
            <person name="Berdy B."/>
            <person name="Zhao S."/>
            <person name="Lieberman T.D."/>
            <person name="Swanson P.K."/>
            <person name="Smith M."/>
            <person name="Roesemann S."/>
            <person name="Alexander J.E."/>
            <person name="Rich S.A."/>
            <person name="Livny J."/>
            <person name="Vlamakis H."/>
            <person name="Clish C."/>
            <person name="Bullock K."/>
            <person name="Deik A."/>
            <person name="Scott J."/>
            <person name="Pierce K.A."/>
            <person name="Xavier R.J."/>
            <person name="Alm E.J."/>
        </authorList>
    </citation>
    <scope>NUCLEOTIDE SEQUENCE [LARGE SCALE GENOMIC DNA]</scope>
    <source>
        <strain evidence="3 4">BIOML-A1</strain>
    </source>
</reference>
<dbReference type="InterPro" id="IPR050921">
    <property type="entry name" value="T4SS_GSP_E_ATPase"/>
</dbReference>
<dbReference type="AlphaFoldDB" id="A0A7K0ID15"/>